<dbReference type="GO" id="GO:0035861">
    <property type="term" value="C:site of double-strand break"/>
    <property type="evidence" value="ECO:0007669"/>
    <property type="project" value="TreeGrafter"/>
</dbReference>
<dbReference type="AlphaFoldDB" id="A0A0L7QZ63"/>
<dbReference type="GO" id="GO:0042800">
    <property type="term" value="F:histone H3K4 methyltransferase activity"/>
    <property type="evidence" value="ECO:0007669"/>
    <property type="project" value="TreeGrafter"/>
</dbReference>
<organism evidence="1 2">
    <name type="scientific">Habropoda laboriosa</name>
    <dbReference type="NCBI Taxonomy" id="597456"/>
    <lineage>
        <taxon>Eukaryota</taxon>
        <taxon>Metazoa</taxon>
        <taxon>Ecdysozoa</taxon>
        <taxon>Arthropoda</taxon>
        <taxon>Hexapoda</taxon>
        <taxon>Insecta</taxon>
        <taxon>Pterygota</taxon>
        <taxon>Neoptera</taxon>
        <taxon>Endopterygota</taxon>
        <taxon>Hymenoptera</taxon>
        <taxon>Apocrita</taxon>
        <taxon>Aculeata</taxon>
        <taxon>Apoidea</taxon>
        <taxon>Anthophila</taxon>
        <taxon>Apidae</taxon>
        <taxon>Habropoda</taxon>
    </lineage>
</organism>
<name>A0A0L7QZ63_9HYME</name>
<evidence type="ECO:0000313" key="1">
    <source>
        <dbReference type="EMBL" id="KOC63919.1"/>
    </source>
</evidence>
<dbReference type="GO" id="GO:0000729">
    <property type="term" value="P:DNA double-strand break processing"/>
    <property type="evidence" value="ECO:0007669"/>
    <property type="project" value="TreeGrafter"/>
</dbReference>
<reference evidence="1 2" key="1">
    <citation type="submission" date="2015-07" db="EMBL/GenBank/DDBJ databases">
        <title>The genome of Habropoda laboriosa.</title>
        <authorList>
            <person name="Pan H."/>
            <person name="Kapheim K."/>
        </authorList>
    </citation>
    <scope>NUCLEOTIDE SEQUENCE [LARGE SCALE GENOMIC DNA]</scope>
    <source>
        <strain evidence="1">0110345459</strain>
    </source>
</reference>
<dbReference type="PANTHER" id="PTHR46060:SF2">
    <property type="entry name" value="HISTONE-LYSINE N-METHYLTRANSFERASE SETMAR"/>
    <property type="match status" value="1"/>
</dbReference>
<dbReference type="InterPro" id="IPR052709">
    <property type="entry name" value="Transposase-MT_Hybrid"/>
</dbReference>
<accession>A0A0L7QZ63</accession>
<protein>
    <submittedName>
        <fullName evidence="1">Histone-lysine N-methyltransferase SETMAR</fullName>
    </submittedName>
</protein>
<dbReference type="GO" id="GO:0015074">
    <property type="term" value="P:DNA integration"/>
    <property type="evidence" value="ECO:0007669"/>
    <property type="project" value="TreeGrafter"/>
</dbReference>
<dbReference type="GO" id="GO:0044547">
    <property type="term" value="F:DNA topoisomerase binding"/>
    <property type="evidence" value="ECO:0007669"/>
    <property type="project" value="TreeGrafter"/>
</dbReference>
<dbReference type="GO" id="GO:0005634">
    <property type="term" value="C:nucleus"/>
    <property type="evidence" value="ECO:0007669"/>
    <property type="project" value="TreeGrafter"/>
</dbReference>
<feature type="non-terminal residue" evidence="1">
    <location>
        <position position="1"/>
    </location>
</feature>
<dbReference type="EMBL" id="KQ414681">
    <property type="protein sequence ID" value="KOC63919.1"/>
    <property type="molecule type" value="Genomic_DNA"/>
</dbReference>
<dbReference type="Proteomes" id="UP000053825">
    <property type="component" value="Unassembled WGS sequence"/>
</dbReference>
<dbReference type="GO" id="GO:0000014">
    <property type="term" value="F:single-stranded DNA endodeoxyribonuclease activity"/>
    <property type="evidence" value="ECO:0007669"/>
    <property type="project" value="TreeGrafter"/>
</dbReference>
<dbReference type="GO" id="GO:0044774">
    <property type="term" value="P:mitotic DNA integrity checkpoint signaling"/>
    <property type="evidence" value="ECO:0007669"/>
    <property type="project" value="TreeGrafter"/>
</dbReference>
<sequence>WSTSHLIHDSSLRPSATVTPWSCSKEWNIVQQKLKVQQPTLVKRNGPILLHDNARPEVASTTVQKLY</sequence>
<dbReference type="STRING" id="597456.A0A0L7QZ63"/>
<dbReference type="GO" id="GO:0003690">
    <property type="term" value="F:double-stranded DNA binding"/>
    <property type="evidence" value="ECO:0007669"/>
    <property type="project" value="TreeGrafter"/>
</dbReference>
<keyword evidence="1" id="KW-0489">Methyltransferase</keyword>
<dbReference type="Gene3D" id="3.30.420.10">
    <property type="entry name" value="Ribonuclease H-like superfamily/Ribonuclease H"/>
    <property type="match status" value="1"/>
</dbReference>
<dbReference type="GO" id="GO:0046975">
    <property type="term" value="F:histone H3K36 methyltransferase activity"/>
    <property type="evidence" value="ECO:0007669"/>
    <property type="project" value="TreeGrafter"/>
</dbReference>
<dbReference type="GO" id="GO:0031297">
    <property type="term" value="P:replication fork processing"/>
    <property type="evidence" value="ECO:0007669"/>
    <property type="project" value="TreeGrafter"/>
</dbReference>
<dbReference type="InterPro" id="IPR036397">
    <property type="entry name" value="RNaseH_sf"/>
</dbReference>
<proteinExistence type="predicted"/>
<dbReference type="GO" id="GO:0032259">
    <property type="term" value="P:methylation"/>
    <property type="evidence" value="ECO:0007669"/>
    <property type="project" value="UniProtKB-KW"/>
</dbReference>
<keyword evidence="1" id="KW-0808">Transferase</keyword>
<dbReference type="GO" id="GO:0006303">
    <property type="term" value="P:double-strand break repair via nonhomologous end joining"/>
    <property type="evidence" value="ECO:0007669"/>
    <property type="project" value="TreeGrafter"/>
</dbReference>
<gene>
    <name evidence="1" type="ORF">WH47_01234</name>
</gene>
<evidence type="ECO:0000313" key="2">
    <source>
        <dbReference type="Proteomes" id="UP000053825"/>
    </source>
</evidence>
<dbReference type="GO" id="GO:0000793">
    <property type="term" value="C:condensed chromosome"/>
    <property type="evidence" value="ECO:0007669"/>
    <property type="project" value="TreeGrafter"/>
</dbReference>
<keyword evidence="2" id="KW-1185">Reference proteome</keyword>
<dbReference type="PANTHER" id="PTHR46060">
    <property type="entry name" value="MARINER MOS1 TRANSPOSASE-LIKE PROTEIN"/>
    <property type="match status" value="1"/>
</dbReference>
<dbReference type="GO" id="GO:0003697">
    <property type="term" value="F:single-stranded DNA binding"/>
    <property type="evidence" value="ECO:0007669"/>
    <property type="project" value="TreeGrafter"/>
</dbReference>